<reference evidence="1" key="1">
    <citation type="submission" date="2020-07" db="EMBL/GenBank/DDBJ databases">
        <title>The High-quality genome of the commercially important snow crab, Chionoecetes opilio.</title>
        <authorList>
            <person name="Jeong J.-H."/>
            <person name="Ryu S."/>
        </authorList>
    </citation>
    <scope>NUCLEOTIDE SEQUENCE</scope>
    <source>
        <strain evidence="1">MADBK_172401_WGS</strain>
        <tissue evidence="1">Digestive gland</tissue>
    </source>
</reference>
<organism evidence="1 2">
    <name type="scientific">Chionoecetes opilio</name>
    <name type="common">Atlantic snow crab</name>
    <name type="synonym">Cancer opilio</name>
    <dbReference type="NCBI Taxonomy" id="41210"/>
    <lineage>
        <taxon>Eukaryota</taxon>
        <taxon>Metazoa</taxon>
        <taxon>Ecdysozoa</taxon>
        <taxon>Arthropoda</taxon>
        <taxon>Crustacea</taxon>
        <taxon>Multicrustacea</taxon>
        <taxon>Malacostraca</taxon>
        <taxon>Eumalacostraca</taxon>
        <taxon>Eucarida</taxon>
        <taxon>Decapoda</taxon>
        <taxon>Pleocyemata</taxon>
        <taxon>Brachyura</taxon>
        <taxon>Eubrachyura</taxon>
        <taxon>Majoidea</taxon>
        <taxon>Majidae</taxon>
        <taxon>Chionoecetes</taxon>
    </lineage>
</organism>
<keyword evidence="2" id="KW-1185">Reference proteome</keyword>
<comment type="caution">
    <text evidence="1">The sequence shown here is derived from an EMBL/GenBank/DDBJ whole genome shotgun (WGS) entry which is preliminary data.</text>
</comment>
<dbReference type="EMBL" id="JACEEZ010020027">
    <property type="protein sequence ID" value="KAG0715101.1"/>
    <property type="molecule type" value="Genomic_DNA"/>
</dbReference>
<evidence type="ECO:0000313" key="2">
    <source>
        <dbReference type="Proteomes" id="UP000770661"/>
    </source>
</evidence>
<gene>
    <name evidence="1" type="ORF">GWK47_012725</name>
</gene>
<accession>A0A8J4XWN7</accession>
<protein>
    <submittedName>
        <fullName evidence="1">Uncharacterized protein</fullName>
    </submittedName>
</protein>
<proteinExistence type="predicted"/>
<name>A0A8J4XWN7_CHIOP</name>
<sequence length="137" mass="16233">MKATLNNIVWSDVLTGDVDTQVKNFTEILMSHQRRFVPCQTYKSKPGDQPWFGFQCRKAADNKSKAWLRYKSHPTRRHKHQHKMACENMKRVQKEAINNWRDHLKRKLTGQSVGTKDWWEQHQTNNRASVVTTASRR</sequence>
<dbReference type="Proteomes" id="UP000770661">
    <property type="component" value="Unassembled WGS sequence"/>
</dbReference>
<dbReference type="AlphaFoldDB" id="A0A8J4XWN7"/>
<evidence type="ECO:0000313" key="1">
    <source>
        <dbReference type="EMBL" id="KAG0715101.1"/>
    </source>
</evidence>